<dbReference type="KEGG" id="mtw:CQW49_13465"/>
<dbReference type="STRING" id="595536.GCA_000178815_02470"/>
<feature type="domain" description="Right handed beta helix" evidence="1">
    <location>
        <begin position="204"/>
        <end position="349"/>
    </location>
</feature>
<reference evidence="3" key="1">
    <citation type="submission" date="2017-10" db="EMBL/GenBank/DDBJ databases">
        <title>Completed PacBio SMRT sequence of Methylosinus trichosporium OB3b reveals presence of a third large plasmid.</title>
        <authorList>
            <person name="Charles T.C."/>
            <person name="Lynch M.D.J."/>
            <person name="Heil J.R."/>
            <person name="Cheng J."/>
        </authorList>
    </citation>
    <scope>NUCLEOTIDE SEQUENCE [LARGE SCALE GENOMIC DNA]</scope>
    <source>
        <strain evidence="3">OB3b</strain>
    </source>
</reference>
<dbReference type="InterPro" id="IPR012334">
    <property type="entry name" value="Pectin_lyas_fold"/>
</dbReference>
<dbReference type="Pfam" id="PF13229">
    <property type="entry name" value="Beta_helix"/>
    <property type="match status" value="1"/>
</dbReference>
<dbReference type="Proteomes" id="UP000230709">
    <property type="component" value="Chromosome"/>
</dbReference>
<dbReference type="Gene3D" id="2.160.20.10">
    <property type="entry name" value="Single-stranded right-handed beta-helix, Pectin lyase-like"/>
    <property type="match status" value="1"/>
</dbReference>
<name>A0A2D2D197_METT3</name>
<dbReference type="SUPFAM" id="SSF51126">
    <property type="entry name" value="Pectin lyase-like"/>
    <property type="match status" value="1"/>
</dbReference>
<dbReference type="InterPro" id="IPR011050">
    <property type="entry name" value="Pectin_lyase_fold/virulence"/>
</dbReference>
<evidence type="ECO:0000259" key="1">
    <source>
        <dbReference type="Pfam" id="PF13229"/>
    </source>
</evidence>
<dbReference type="EMBL" id="CP023737">
    <property type="protein sequence ID" value="ATQ68775.1"/>
    <property type="molecule type" value="Genomic_DNA"/>
</dbReference>
<keyword evidence="3" id="KW-1185">Reference proteome</keyword>
<evidence type="ECO:0000313" key="3">
    <source>
        <dbReference type="Proteomes" id="UP000230709"/>
    </source>
</evidence>
<evidence type="ECO:0000313" key="2">
    <source>
        <dbReference type="EMBL" id="ATQ68775.1"/>
    </source>
</evidence>
<sequence>MTGMICMRRHIAAPACGRKGASNRPRRAFHSRPCIPGLPPARAEPHIFHERLQLDLRHRRRGAGRSKRQQETKMLASFASKNLRSALLAILPCAIAAPALAASPVTYVSASGSDSGGCATAASACRTFAYAIGQTSAGGDMKAIDAGDFGPFTINKAISVTGAPGASAGQSGPFDVITVAAAVTDSVNISGLVIQGLNNTGYIGVKVNSAGLVTIKNCHLRNLKGNGVFIQASGAVGGKVRYLIEDTTIAKVAGHGISLSAINNVADGVINRVSISGAGSAGIASEKFSYGDVTDTTVVNSGVGFKAGSDGWIQLARSTATANNTGLLIDPNAYGVFSFGNNLIYHNGSNISGGVPTVLQLK</sequence>
<accession>A0A2D2D197</accession>
<dbReference type="AlphaFoldDB" id="A0A2D2D197"/>
<organism evidence="2 3">
    <name type="scientific">Methylosinus trichosporium (strain ATCC 35070 / NCIMB 11131 / UNIQEM 75 / OB3b)</name>
    <dbReference type="NCBI Taxonomy" id="595536"/>
    <lineage>
        <taxon>Bacteria</taxon>
        <taxon>Pseudomonadati</taxon>
        <taxon>Pseudomonadota</taxon>
        <taxon>Alphaproteobacteria</taxon>
        <taxon>Hyphomicrobiales</taxon>
        <taxon>Methylocystaceae</taxon>
        <taxon>Methylosinus</taxon>
    </lineage>
</organism>
<gene>
    <name evidence="2" type="ORF">CQW49_13465</name>
</gene>
<protein>
    <recommendedName>
        <fullName evidence="1">Right handed beta helix domain-containing protein</fullName>
    </recommendedName>
</protein>
<dbReference type="InterPro" id="IPR006626">
    <property type="entry name" value="PbH1"/>
</dbReference>
<proteinExistence type="predicted"/>
<dbReference type="InterPro" id="IPR039448">
    <property type="entry name" value="Beta_helix"/>
</dbReference>
<dbReference type="SMART" id="SM00710">
    <property type="entry name" value="PbH1"/>
    <property type="match status" value="4"/>
</dbReference>